<keyword evidence="2" id="KW-1185">Reference proteome</keyword>
<reference evidence="1" key="1">
    <citation type="submission" date="2022-01" db="EMBL/GenBank/DDBJ databases">
        <authorList>
            <person name="Criscuolo A."/>
        </authorList>
    </citation>
    <scope>NUCLEOTIDE SEQUENCE</scope>
    <source>
        <strain evidence="1">CIP111893</strain>
    </source>
</reference>
<evidence type="ECO:0000313" key="1">
    <source>
        <dbReference type="EMBL" id="CAH1218656.1"/>
    </source>
</evidence>
<dbReference type="Proteomes" id="UP000838686">
    <property type="component" value="Unassembled WGS sequence"/>
</dbReference>
<proteinExistence type="predicted"/>
<name>A0ABM9CQ30_9BACL</name>
<protein>
    <recommendedName>
        <fullName evidence="3">Spore coat protein</fullName>
    </recommendedName>
</protein>
<gene>
    <name evidence="1" type="ORF">PAECIP111893_04463</name>
</gene>
<evidence type="ECO:0008006" key="3">
    <source>
        <dbReference type="Google" id="ProtNLM"/>
    </source>
</evidence>
<comment type="caution">
    <text evidence="1">The sequence shown here is derived from an EMBL/GenBank/DDBJ whole genome shotgun (WGS) entry which is preliminary data.</text>
</comment>
<organism evidence="1 2">
    <name type="scientific">Paenibacillus plantiphilus</name>
    <dbReference type="NCBI Taxonomy" id="2905650"/>
    <lineage>
        <taxon>Bacteria</taxon>
        <taxon>Bacillati</taxon>
        <taxon>Bacillota</taxon>
        <taxon>Bacilli</taxon>
        <taxon>Bacillales</taxon>
        <taxon>Paenibacillaceae</taxon>
        <taxon>Paenibacillus</taxon>
    </lineage>
</organism>
<dbReference type="EMBL" id="CAKMMF010000031">
    <property type="protein sequence ID" value="CAH1218656.1"/>
    <property type="molecule type" value="Genomic_DNA"/>
</dbReference>
<sequence length="251" mass="28505">MVYAYIWGSHYMIRNGTVVLDVKWGDVNGDGTPDQVYLTGNPTGDTTSSFVQNIQLVVVDGRSGVRYTSQLKDNAGYNARLFLGDFTGERVDNILVSIDSGGSGGFTYNYIFSFMKNVFRELYNNEWFYETYSDASVFYEDNYKVRIVNRSLQKEYILDISKRDPSYLSELYDSNGKLKKPVEGSVMGVSGAYPIDLQGDRVYEIWPFQRVIGLYNADTLGYLQTPLSWNANTSKFIPMYQWASVNGNDTN</sequence>
<evidence type="ECO:0000313" key="2">
    <source>
        <dbReference type="Proteomes" id="UP000838686"/>
    </source>
</evidence>
<accession>A0ABM9CQ30</accession>